<dbReference type="PROSITE" id="PS51318">
    <property type="entry name" value="TAT"/>
    <property type="match status" value="1"/>
</dbReference>
<dbReference type="Gene3D" id="2.60.40.3500">
    <property type="match status" value="1"/>
</dbReference>
<dbReference type="InterPro" id="IPR006311">
    <property type="entry name" value="TAT_signal"/>
</dbReference>
<reference evidence="2 3" key="1">
    <citation type="submission" date="2019-11" db="EMBL/GenBank/DDBJ databases">
        <title>Draft Genome Sequence of Plant Growth-Promoting Rhizosphere-Associated Bacteria.</title>
        <authorList>
            <person name="Vasilyev I.Y."/>
            <person name="Radchenko V."/>
            <person name="Ilnitskaya E.V."/>
        </authorList>
    </citation>
    <scope>NUCLEOTIDE SEQUENCE [LARGE SCALE GENOMIC DNA]</scope>
    <source>
        <strain evidence="2 3">VRA_MhP_f</strain>
    </source>
</reference>
<dbReference type="AlphaFoldDB" id="A0A7X2MU02"/>
<dbReference type="Proteomes" id="UP000461948">
    <property type="component" value="Unassembled WGS sequence"/>
</dbReference>
<gene>
    <name evidence="2" type="ORF">GKC49_30710</name>
</gene>
<sequence length="104" mass="11672">MSDVNSHFSRRRFLQGTGALLLLSVSRIGLATKNHIVAVRIWPSSTYSRMTLESNVALKYKQFALSNPERLVIDIQGLHLNPVLKGVDKQVRVDDPFIKNARVG</sequence>
<evidence type="ECO:0000313" key="3">
    <source>
        <dbReference type="Proteomes" id="UP000461948"/>
    </source>
</evidence>
<feature type="domain" description="AMIN" evidence="1">
    <location>
        <begin position="38"/>
        <end position="104"/>
    </location>
</feature>
<evidence type="ECO:0000313" key="2">
    <source>
        <dbReference type="EMBL" id="MSE19313.1"/>
    </source>
</evidence>
<evidence type="ECO:0000259" key="1">
    <source>
        <dbReference type="Pfam" id="PF11741"/>
    </source>
</evidence>
<protein>
    <submittedName>
        <fullName evidence="2">AMIN domain-containing protein</fullName>
    </submittedName>
</protein>
<dbReference type="Pfam" id="PF11741">
    <property type="entry name" value="AMIN"/>
    <property type="match status" value="1"/>
</dbReference>
<organism evidence="2 3">
    <name type="scientific">Enterobacter agglomerans</name>
    <name type="common">Erwinia herbicola</name>
    <name type="synonym">Pantoea agglomerans</name>
    <dbReference type="NCBI Taxonomy" id="549"/>
    <lineage>
        <taxon>Bacteria</taxon>
        <taxon>Pseudomonadati</taxon>
        <taxon>Pseudomonadota</taxon>
        <taxon>Gammaproteobacteria</taxon>
        <taxon>Enterobacterales</taxon>
        <taxon>Erwiniaceae</taxon>
        <taxon>Pantoea</taxon>
        <taxon>Pantoea agglomerans group</taxon>
    </lineage>
</organism>
<comment type="caution">
    <text evidence="2">The sequence shown here is derived from an EMBL/GenBank/DDBJ whole genome shotgun (WGS) entry which is preliminary data.</text>
</comment>
<proteinExistence type="predicted"/>
<accession>A0A7X2MU02</accession>
<dbReference type="InterPro" id="IPR021731">
    <property type="entry name" value="AMIN_dom"/>
</dbReference>
<feature type="non-terminal residue" evidence="2">
    <location>
        <position position="104"/>
    </location>
</feature>
<dbReference type="EMBL" id="WKLC01002618">
    <property type="protein sequence ID" value="MSE19313.1"/>
    <property type="molecule type" value="Genomic_DNA"/>
</dbReference>
<name>A0A7X2MU02_ENTAG</name>